<dbReference type="InterPro" id="IPR023213">
    <property type="entry name" value="CAT-like_dom_sf"/>
</dbReference>
<protein>
    <recommendedName>
        <fullName evidence="3">2-oxoacid dehydrogenase acyltransferase catalytic domain-containing protein</fullName>
    </recommendedName>
</protein>
<reference evidence="1" key="1">
    <citation type="submission" date="2020-10" db="EMBL/GenBank/DDBJ databases">
        <authorList>
            <person name="Gilroy R."/>
        </authorList>
    </citation>
    <scope>NUCLEOTIDE SEQUENCE</scope>
    <source>
        <strain evidence="1">ChiHjej10B9-9673</strain>
    </source>
</reference>
<evidence type="ECO:0000313" key="1">
    <source>
        <dbReference type="EMBL" id="HIS67467.1"/>
    </source>
</evidence>
<dbReference type="AlphaFoldDB" id="A0A9D1FEB0"/>
<sequence length="284" mass="32818">MSDKPRRRFGDRKEGRRLRSITPLMAFTPYIMRDRNDASNYFEGEVDITETDRWLREQRRGGYKGLGMLHMFIAAYVRVVSQMPGLNRFVSGQRVYARNEIMVNMMVKYSVDPHAPETCAKVVFEPTDTIYDVYNKMNAAVEEIRSGDTSGTENAANVFMKIPRLILKFAVWLIRLFDYFDWLPSSLVGVSPFHGSMIITDLGSLGIPPIYHHLYNFGNLPVFLAFGAKRMETGINHAGEVVHRKFIDYKIVCDERICDGSYYANAFKHLRYYLKNPDELTRPP</sequence>
<dbReference type="Proteomes" id="UP000824001">
    <property type="component" value="Unassembled WGS sequence"/>
</dbReference>
<organism evidence="1 2">
    <name type="scientific">Candidatus Scatomorpha merdipullorum</name>
    <dbReference type="NCBI Taxonomy" id="2840927"/>
    <lineage>
        <taxon>Bacteria</taxon>
        <taxon>Bacillati</taxon>
        <taxon>Bacillota</taxon>
        <taxon>Clostridia</taxon>
        <taxon>Eubacteriales</taxon>
        <taxon>Candidatus Scatomorpha</taxon>
    </lineage>
</organism>
<dbReference type="EMBL" id="DVJK01000222">
    <property type="protein sequence ID" value="HIS67467.1"/>
    <property type="molecule type" value="Genomic_DNA"/>
</dbReference>
<feature type="non-terminal residue" evidence="1">
    <location>
        <position position="284"/>
    </location>
</feature>
<dbReference type="SUPFAM" id="SSF52777">
    <property type="entry name" value="CoA-dependent acyltransferases"/>
    <property type="match status" value="1"/>
</dbReference>
<gene>
    <name evidence="1" type="ORF">IAC18_07865</name>
</gene>
<name>A0A9D1FEB0_9FIRM</name>
<reference evidence="1" key="2">
    <citation type="journal article" date="2021" name="PeerJ">
        <title>Extensive microbial diversity within the chicken gut microbiome revealed by metagenomics and culture.</title>
        <authorList>
            <person name="Gilroy R."/>
            <person name="Ravi A."/>
            <person name="Getino M."/>
            <person name="Pursley I."/>
            <person name="Horton D.L."/>
            <person name="Alikhan N.F."/>
            <person name="Baker D."/>
            <person name="Gharbi K."/>
            <person name="Hall N."/>
            <person name="Watson M."/>
            <person name="Adriaenssens E.M."/>
            <person name="Foster-Nyarko E."/>
            <person name="Jarju S."/>
            <person name="Secka A."/>
            <person name="Antonio M."/>
            <person name="Oren A."/>
            <person name="Chaudhuri R.R."/>
            <person name="La Ragione R."/>
            <person name="Hildebrand F."/>
            <person name="Pallen M.J."/>
        </authorList>
    </citation>
    <scope>NUCLEOTIDE SEQUENCE</scope>
    <source>
        <strain evidence="1">ChiHjej10B9-9673</strain>
    </source>
</reference>
<proteinExistence type="predicted"/>
<evidence type="ECO:0000313" key="2">
    <source>
        <dbReference type="Proteomes" id="UP000824001"/>
    </source>
</evidence>
<dbReference type="Gene3D" id="3.30.559.10">
    <property type="entry name" value="Chloramphenicol acetyltransferase-like domain"/>
    <property type="match status" value="1"/>
</dbReference>
<accession>A0A9D1FEB0</accession>
<comment type="caution">
    <text evidence="1">The sequence shown here is derived from an EMBL/GenBank/DDBJ whole genome shotgun (WGS) entry which is preliminary data.</text>
</comment>
<evidence type="ECO:0008006" key="3">
    <source>
        <dbReference type="Google" id="ProtNLM"/>
    </source>
</evidence>